<evidence type="ECO:0000256" key="2">
    <source>
        <dbReference type="SAM" id="MobiDB-lite"/>
    </source>
</evidence>
<dbReference type="SUPFAM" id="SSF48452">
    <property type="entry name" value="TPR-like"/>
    <property type="match status" value="1"/>
</dbReference>
<dbReference type="Pfam" id="PF13181">
    <property type="entry name" value="TPR_8"/>
    <property type="match status" value="1"/>
</dbReference>
<feature type="compositionally biased region" description="Acidic residues" evidence="2">
    <location>
        <begin position="43"/>
        <end position="54"/>
    </location>
</feature>
<feature type="region of interest" description="Disordered" evidence="2">
    <location>
        <begin position="27"/>
        <end position="54"/>
    </location>
</feature>
<keyword evidence="1" id="KW-0802">TPR repeat</keyword>
<accession>A0A5C6LQD5</accession>
<proteinExistence type="predicted"/>
<feature type="repeat" description="TPR" evidence="1">
    <location>
        <begin position="333"/>
        <end position="366"/>
    </location>
</feature>
<dbReference type="EMBL" id="VOHS01000042">
    <property type="protein sequence ID" value="TWV95099.1"/>
    <property type="molecule type" value="Genomic_DNA"/>
</dbReference>
<dbReference type="Gene3D" id="1.25.40.10">
    <property type="entry name" value="Tetratricopeptide repeat domain"/>
    <property type="match status" value="1"/>
</dbReference>
<dbReference type="OrthoDB" id="6200718at2"/>
<gene>
    <name evidence="3" type="ORF">FEF09_24815</name>
</gene>
<evidence type="ECO:0000313" key="4">
    <source>
        <dbReference type="Proteomes" id="UP000318815"/>
    </source>
</evidence>
<dbReference type="InterPro" id="IPR019734">
    <property type="entry name" value="TPR_rpt"/>
</dbReference>
<protein>
    <recommendedName>
        <fullName evidence="5">Tetratricopeptide repeat protein</fullName>
    </recommendedName>
</protein>
<evidence type="ECO:0000256" key="1">
    <source>
        <dbReference type="PROSITE-ProRule" id="PRU00339"/>
    </source>
</evidence>
<dbReference type="SMART" id="SM00028">
    <property type="entry name" value="TPR"/>
    <property type="match status" value="4"/>
</dbReference>
<dbReference type="PROSITE" id="PS50005">
    <property type="entry name" value="TPR"/>
    <property type="match status" value="1"/>
</dbReference>
<organism evidence="3 4">
    <name type="scientific">Chitinophaga pinensis</name>
    <dbReference type="NCBI Taxonomy" id="79329"/>
    <lineage>
        <taxon>Bacteria</taxon>
        <taxon>Pseudomonadati</taxon>
        <taxon>Bacteroidota</taxon>
        <taxon>Chitinophagia</taxon>
        <taxon>Chitinophagales</taxon>
        <taxon>Chitinophagaceae</taxon>
        <taxon>Chitinophaga</taxon>
    </lineage>
</organism>
<sequence>MDDEILRHALASILEQKESLADFIATIKLPDEDSDDYPNRKDEEDENEDEDEEDAAKQAFLEKHQLEEITYEEVLERMGLDQLFDYWNGEGDVQVMSLDNYEDEPSYFEDYSRIYYCDTDLEIDGDLDISGLYIDLLVVKGNLTVHGSVTGWGGSGMAFYVTGDTTIDKLQIDDLQTTLGKESVRYLAYAWADDHELLRKTSHRKIDAPVFLCWFYDLNCFEFAPDTLITALYEYDDLSAYKTNNAFLPWHDFASAFRSDLYYPVEKEHHDNLNLNIDGIYQAMKHGQPIFKEGVTKEGILLVNEGQRLLAAEDKQGAWACFKKAMEVAPGYYLAYSEGGKLLSKEKAYRQAMEVFEKGIPFKPEKLDYENTCAEQAALSAVRIGEYDQAIEWCLDVLEKNESAYFAMRVIGEALIFKNELDDAKAYLKKSQGISSIFSTNWLLGLIHHVQGDLKKAEQYYEQAVRNSSRAKPYSEYIDMAYIYGSPVTLDWV</sequence>
<reference evidence="3 4" key="1">
    <citation type="submission" date="2019-08" db="EMBL/GenBank/DDBJ databases">
        <title>Whole genome sequencing of chitin degrading bacteria Chitinophaga pinensis YS16.</title>
        <authorList>
            <person name="Singh R.P."/>
            <person name="Manchanda G."/>
            <person name="Maurya I.K."/>
            <person name="Joshi N.K."/>
            <person name="Srivastava A.K."/>
        </authorList>
    </citation>
    <scope>NUCLEOTIDE SEQUENCE [LARGE SCALE GENOMIC DNA]</scope>
    <source>
        <strain evidence="3 4">YS-16</strain>
    </source>
</reference>
<evidence type="ECO:0000313" key="3">
    <source>
        <dbReference type="EMBL" id="TWV95099.1"/>
    </source>
</evidence>
<evidence type="ECO:0008006" key="5">
    <source>
        <dbReference type="Google" id="ProtNLM"/>
    </source>
</evidence>
<keyword evidence="4" id="KW-1185">Reference proteome</keyword>
<dbReference type="RefSeq" id="WP_146307617.1">
    <property type="nucleotide sequence ID" value="NZ_VOHS01000042.1"/>
</dbReference>
<dbReference type="AlphaFoldDB" id="A0A5C6LQD5"/>
<dbReference type="InterPro" id="IPR011990">
    <property type="entry name" value="TPR-like_helical_dom_sf"/>
</dbReference>
<name>A0A5C6LQD5_9BACT</name>
<dbReference type="Proteomes" id="UP000318815">
    <property type="component" value="Unassembled WGS sequence"/>
</dbReference>
<comment type="caution">
    <text evidence="3">The sequence shown here is derived from an EMBL/GenBank/DDBJ whole genome shotgun (WGS) entry which is preliminary data.</text>
</comment>